<dbReference type="Proteomes" id="UP000252139">
    <property type="component" value="Unassembled WGS sequence"/>
</dbReference>
<reference evidence="1 2" key="1">
    <citation type="journal article" date="2018" name="G3 (Bethesda)">
        <title>Phylogenetic and Phylogenomic Definition of Rhizopus Species.</title>
        <authorList>
            <person name="Gryganskyi A.P."/>
            <person name="Golan J."/>
            <person name="Dolatabadi S."/>
            <person name="Mondo S."/>
            <person name="Robb S."/>
            <person name="Idnurm A."/>
            <person name="Muszewska A."/>
            <person name="Steczkiewicz K."/>
            <person name="Masonjones S."/>
            <person name="Liao H.L."/>
            <person name="Gajdeczka M.T."/>
            <person name="Anike F."/>
            <person name="Vuek A."/>
            <person name="Anishchenko I.M."/>
            <person name="Voigt K."/>
            <person name="de Hoog G.S."/>
            <person name="Smith M.E."/>
            <person name="Heitman J."/>
            <person name="Vilgalys R."/>
            <person name="Stajich J.E."/>
        </authorList>
    </citation>
    <scope>NUCLEOTIDE SEQUENCE [LARGE SCALE GENOMIC DNA]</scope>
    <source>
        <strain evidence="1 2">CBS 357.93</strain>
    </source>
</reference>
<evidence type="ECO:0000313" key="1">
    <source>
        <dbReference type="EMBL" id="RCH91343.1"/>
    </source>
</evidence>
<gene>
    <name evidence="1" type="ORF">CU097_002078</name>
</gene>
<protein>
    <submittedName>
        <fullName evidence="1">Uncharacterized protein</fullName>
    </submittedName>
</protein>
<accession>A0A367JN31</accession>
<evidence type="ECO:0000313" key="2">
    <source>
        <dbReference type="Proteomes" id="UP000252139"/>
    </source>
</evidence>
<dbReference type="EMBL" id="PJQL01000982">
    <property type="protein sequence ID" value="RCH91343.1"/>
    <property type="molecule type" value="Genomic_DNA"/>
</dbReference>
<comment type="caution">
    <text evidence="1">The sequence shown here is derived from an EMBL/GenBank/DDBJ whole genome shotgun (WGS) entry which is preliminary data.</text>
</comment>
<organism evidence="1 2">
    <name type="scientific">Rhizopus azygosporus</name>
    <name type="common">Rhizopus microsporus var. azygosporus</name>
    <dbReference type="NCBI Taxonomy" id="86630"/>
    <lineage>
        <taxon>Eukaryota</taxon>
        <taxon>Fungi</taxon>
        <taxon>Fungi incertae sedis</taxon>
        <taxon>Mucoromycota</taxon>
        <taxon>Mucoromycotina</taxon>
        <taxon>Mucoromycetes</taxon>
        <taxon>Mucorales</taxon>
        <taxon>Mucorineae</taxon>
        <taxon>Rhizopodaceae</taxon>
        <taxon>Rhizopus</taxon>
    </lineage>
</organism>
<name>A0A367JN31_RHIAZ</name>
<proteinExistence type="predicted"/>
<keyword evidence="2" id="KW-1185">Reference proteome</keyword>
<sequence>MTMDTAIPLLRIVDQLNTEKLTRIQATVELMKMDLMNVEQKFAKGYSWFNLETTQGSMAKWCYKRRKGMTSENYYRQNLLNRIRWRQFCQPCLCHLNIYTGLYIYESYGHLAAHNSSK</sequence>
<dbReference type="AlphaFoldDB" id="A0A367JN31"/>